<dbReference type="EMBL" id="JASPKY010000262">
    <property type="protein sequence ID" value="KAK9712527.1"/>
    <property type="molecule type" value="Genomic_DNA"/>
</dbReference>
<dbReference type="AlphaFoldDB" id="A0AAW1K5I0"/>
<protein>
    <submittedName>
        <fullName evidence="1">Uncharacterized protein</fullName>
    </submittedName>
</protein>
<evidence type="ECO:0000313" key="1">
    <source>
        <dbReference type="EMBL" id="KAK9712527.1"/>
    </source>
</evidence>
<reference evidence="1 2" key="1">
    <citation type="journal article" date="2024" name="BMC Genomics">
        <title>De novo assembly and annotation of Popillia japonica's genome with initial clues to its potential as an invasive pest.</title>
        <authorList>
            <person name="Cucini C."/>
            <person name="Boschi S."/>
            <person name="Funari R."/>
            <person name="Cardaioli E."/>
            <person name="Iannotti N."/>
            <person name="Marturano G."/>
            <person name="Paoli F."/>
            <person name="Bruttini M."/>
            <person name="Carapelli A."/>
            <person name="Frati F."/>
            <person name="Nardi F."/>
        </authorList>
    </citation>
    <scope>NUCLEOTIDE SEQUENCE [LARGE SCALE GENOMIC DNA]</scope>
    <source>
        <strain evidence="1">DMR45628</strain>
    </source>
</reference>
<keyword evidence="2" id="KW-1185">Reference proteome</keyword>
<proteinExistence type="predicted"/>
<sequence>MGVWSANSNPEQDPDASPEQLMRLYRQLSHFHQPVVSRRSTTVEFAQTVSGNINMKSRHQFRRRFSLQPAFLKEEEEEPQKNVPK</sequence>
<organism evidence="1 2">
    <name type="scientific">Popillia japonica</name>
    <name type="common">Japanese beetle</name>
    <dbReference type="NCBI Taxonomy" id="7064"/>
    <lineage>
        <taxon>Eukaryota</taxon>
        <taxon>Metazoa</taxon>
        <taxon>Ecdysozoa</taxon>
        <taxon>Arthropoda</taxon>
        <taxon>Hexapoda</taxon>
        <taxon>Insecta</taxon>
        <taxon>Pterygota</taxon>
        <taxon>Neoptera</taxon>
        <taxon>Endopterygota</taxon>
        <taxon>Coleoptera</taxon>
        <taxon>Polyphaga</taxon>
        <taxon>Scarabaeiformia</taxon>
        <taxon>Scarabaeidae</taxon>
        <taxon>Rutelinae</taxon>
        <taxon>Popillia</taxon>
    </lineage>
</organism>
<accession>A0AAW1K5I0</accession>
<comment type="caution">
    <text evidence="1">The sequence shown here is derived from an EMBL/GenBank/DDBJ whole genome shotgun (WGS) entry which is preliminary data.</text>
</comment>
<evidence type="ECO:0000313" key="2">
    <source>
        <dbReference type="Proteomes" id="UP001458880"/>
    </source>
</evidence>
<dbReference type="Proteomes" id="UP001458880">
    <property type="component" value="Unassembled WGS sequence"/>
</dbReference>
<gene>
    <name evidence="1" type="ORF">QE152_g24860</name>
</gene>
<name>A0AAW1K5I0_POPJA</name>